<dbReference type="InterPro" id="IPR020904">
    <property type="entry name" value="Sc_DH/Rdtase_CS"/>
</dbReference>
<dbReference type="InterPro" id="IPR036291">
    <property type="entry name" value="NAD(P)-bd_dom_sf"/>
</dbReference>
<dbReference type="Gene3D" id="3.40.50.720">
    <property type="entry name" value="NAD(P)-binding Rossmann-like Domain"/>
    <property type="match status" value="1"/>
</dbReference>
<dbReference type="InterPro" id="IPR002347">
    <property type="entry name" value="SDR_fam"/>
</dbReference>
<dbReference type="PRINTS" id="PR00080">
    <property type="entry name" value="SDRFAMILY"/>
</dbReference>
<evidence type="ECO:0000256" key="4">
    <source>
        <dbReference type="RuleBase" id="RU000363"/>
    </source>
</evidence>
<evidence type="ECO:0000256" key="2">
    <source>
        <dbReference type="ARBA" id="ARBA00006484"/>
    </source>
</evidence>
<dbReference type="GO" id="GO:0016616">
    <property type="term" value="F:oxidoreductase activity, acting on the CH-OH group of donors, NAD or NADP as acceptor"/>
    <property type="evidence" value="ECO:0007669"/>
    <property type="project" value="TreeGrafter"/>
</dbReference>
<dbReference type="NCBIfam" id="NF009463">
    <property type="entry name" value="PRK12823.1"/>
    <property type="match status" value="1"/>
</dbReference>
<dbReference type="PROSITE" id="PS00061">
    <property type="entry name" value="ADH_SHORT"/>
    <property type="match status" value="1"/>
</dbReference>
<evidence type="ECO:0000256" key="3">
    <source>
        <dbReference type="ARBA" id="ARBA00023002"/>
    </source>
</evidence>
<evidence type="ECO:0000256" key="5">
    <source>
        <dbReference type="SAM" id="MobiDB-lite"/>
    </source>
</evidence>
<dbReference type="NCBIfam" id="NF040811">
    <property type="entry name" value="BenD"/>
    <property type="match status" value="1"/>
</dbReference>
<dbReference type="Proteomes" id="UP000280834">
    <property type="component" value="Unassembled WGS sequence"/>
</dbReference>
<dbReference type="PANTHER" id="PTHR42760">
    <property type="entry name" value="SHORT-CHAIN DEHYDROGENASES/REDUCTASES FAMILY MEMBER"/>
    <property type="match status" value="1"/>
</dbReference>
<dbReference type="GO" id="GO:0030497">
    <property type="term" value="P:fatty acid elongation"/>
    <property type="evidence" value="ECO:0007669"/>
    <property type="project" value="TreeGrafter"/>
</dbReference>
<accession>A0A0R3QQM7</accession>
<dbReference type="Pfam" id="PF00106">
    <property type="entry name" value="adh_short"/>
    <property type="match status" value="1"/>
</dbReference>
<protein>
    <submittedName>
        <fullName evidence="8">1,6-dihydroxycyclohexa-2,4-diene-1-carboxylate dehydrogenase</fullName>
    </submittedName>
</protein>
<dbReference type="AlphaFoldDB" id="A0A0R3QQM7"/>
<sequence length="284" mass="30247">MIKASNRTHDGSGKRLSAPARTSEPARRRFEGRTAVVTGAAQGIGRETALALAREGAYVVLADRSKIAHEVADEARAAGGNATVLIADVEQYAACRRMMNRAAKLNGRIDVLVNNVGGTIRVQPFEHYTEAQIVAEINRSLYPTLWCCHAVLPHMLRQGGGAIVNVSSTATRGVHRVPYSAAKGGVNALTTCLAFEYAQCGIRVNAVAPGGTDVGPRRIPRNTEKMNDEQQAWYQAIVDQTISSTFLKRYGTPDEQAAAILFLASAEAAYITGITLPVAGGDTG</sequence>
<evidence type="ECO:0000256" key="1">
    <source>
        <dbReference type="ARBA" id="ARBA00005194"/>
    </source>
</evidence>
<name>A0A0R3QQM7_9BILA</name>
<organism evidence="8">
    <name type="scientific">Brugia timori</name>
    <dbReference type="NCBI Taxonomy" id="42155"/>
    <lineage>
        <taxon>Eukaryota</taxon>
        <taxon>Metazoa</taxon>
        <taxon>Ecdysozoa</taxon>
        <taxon>Nematoda</taxon>
        <taxon>Chromadorea</taxon>
        <taxon>Rhabditida</taxon>
        <taxon>Spirurina</taxon>
        <taxon>Spiruromorpha</taxon>
        <taxon>Filarioidea</taxon>
        <taxon>Onchocercidae</taxon>
        <taxon>Brugia</taxon>
    </lineage>
</organism>
<feature type="region of interest" description="Disordered" evidence="5">
    <location>
        <begin position="1"/>
        <end position="29"/>
    </location>
</feature>
<dbReference type="SUPFAM" id="SSF51735">
    <property type="entry name" value="NAD(P)-binding Rossmann-fold domains"/>
    <property type="match status" value="1"/>
</dbReference>
<reference evidence="6 7" key="2">
    <citation type="submission" date="2018-11" db="EMBL/GenBank/DDBJ databases">
        <authorList>
            <consortium name="Pathogen Informatics"/>
        </authorList>
    </citation>
    <scope>NUCLEOTIDE SEQUENCE [LARGE SCALE GENOMIC DNA]</scope>
</reference>
<dbReference type="WBParaSite" id="BTMF_0001001201-mRNA-1">
    <property type="protein sequence ID" value="BTMF_0001001201-mRNA-1"/>
    <property type="gene ID" value="BTMF_0001001201"/>
</dbReference>
<dbReference type="EMBL" id="UZAG01016216">
    <property type="protein sequence ID" value="VDO26802.1"/>
    <property type="molecule type" value="Genomic_DNA"/>
</dbReference>
<dbReference type="PANTHER" id="PTHR42760:SF123">
    <property type="entry name" value="OXIDOREDUCTASE"/>
    <property type="match status" value="1"/>
</dbReference>
<dbReference type="FunFam" id="3.40.50.720:FF:000084">
    <property type="entry name" value="Short-chain dehydrogenase reductase"/>
    <property type="match status" value="1"/>
</dbReference>
<dbReference type="PRINTS" id="PR00081">
    <property type="entry name" value="GDHRDH"/>
</dbReference>
<dbReference type="STRING" id="42155.A0A0R3QQM7"/>
<dbReference type="InterPro" id="IPR047686">
    <property type="entry name" value="BenD"/>
</dbReference>
<comment type="similarity">
    <text evidence="2 4">Belongs to the short-chain dehydrogenases/reductases (SDR) family.</text>
</comment>
<evidence type="ECO:0000313" key="6">
    <source>
        <dbReference type="EMBL" id="VDO26802.1"/>
    </source>
</evidence>
<proteinExistence type="inferred from homology"/>
<gene>
    <name evidence="6" type="ORF">BTMF_LOCUS8063</name>
</gene>
<keyword evidence="3" id="KW-0560">Oxidoreductase</keyword>
<evidence type="ECO:0000313" key="7">
    <source>
        <dbReference type="Proteomes" id="UP000280834"/>
    </source>
</evidence>
<dbReference type="CDD" id="cd08937">
    <property type="entry name" value="DHB_DH-like_SDR_c"/>
    <property type="match status" value="1"/>
</dbReference>
<evidence type="ECO:0000313" key="8">
    <source>
        <dbReference type="WBParaSite" id="BTMF_0001001201-mRNA-1"/>
    </source>
</evidence>
<comment type="pathway">
    <text evidence="1">Lipid metabolism; fatty acid biosynthesis.</text>
</comment>
<reference evidence="8" key="1">
    <citation type="submission" date="2017-02" db="UniProtKB">
        <authorList>
            <consortium name="WormBaseParasite"/>
        </authorList>
    </citation>
    <scope>IDENTIFICATION</scope>
</reference>
<keyword evidence="7" id="KW-1185">Reference proteome</keyword>